<keyword evidence="5" id="KW-0114">cAMP</keyword>
<dbReference type="Gene3D" id="1.10.1300.10">
    <property type="entry name" value="3'5'-cyclic nucleotide phosphodiesterase, catalytic domain"/>
    <property type="match status" value="1"/>
</dbReference>
<dbReference type="SUPFAM" id="SSF55785">
    <property type="entry name" value="PYP-like sensor domain (PAS domain)"/>
    <property type="match status" value="1"/>
</dbReference>
<dbReference type="InterPro" id="IPR000014">
    <property type="entry name" value="PAS"/>
</dbReference>
<feature type="binding site" evidence="8">
    <location>
        <position position="736"/>
    </location>
    <ligand>
        <name>Zn(2+)</name>
        <dbReference type="ChEBI" id="CHEBI:29105"/>
        <label>2</label>
    </ligand>
</feature>
<dbReference type="Gene3D" id="3.30.450.20">
    <property type="entry name" value="PAS domain"/>
    <property type="match status" value="1"/>
</dbReference>
<dbReference type="InterPro" id="IPR011006">
    <property type="entry name" value="CheY-like_superfamily"/>
</dbReference>
<dbReference type="InterPro" id="IPR023088">
    <property type="entry name" value="PDEase"/>
</dbReference>
<evidence type="ECO:0000256" key="10">
    <source>
        <dbReference type="SAM" id="MobiDB-lite"/>
    </source>
</evidence>
<dbReference type="FunCoup" id="A0A1S3HUX3">
    <property type="interactions" value="501"/>
</dbReference>
<accession>A0A1S3HUX3</accession>
<keyword evidence="3 8" id="KW-0479">Metal-binding</keyword>
<dbReference type="Pfam" id="PF00233">
    <property type="entry name" value="PDEase_I"/>
    <property type="match status" value="1"/>
</dbReference>
<feature type="binding site" evidence="8">
    <location>
        <position position="699"/>
    </location>
    <ligand>
        <name>Zn(2+)</name>
        <dbReference type="ChEBI" id="CHEBI:29105"/>
        <label>1</label>
    </ligand>
</feature>
<proteinExistence type="inferred from homology"/>
<feature type="region of interest" description="Disordered" evidence="10">
    <location>
        <begin position="1"/>
        <end position="59"/>
    </location>
</feature>
<evidence type="ECO:0000256" key="7">
    <source>
        <dbReference type="PIRSR" id="PIRSR623088-2"/>
    </source>
</evidence>
<keyword evidence="13" id="KW-1185">Reference proteome</keyword>
<evidence type="ECO:0000256" key="3">
    <source>
        <dbReference type="ARBA" id="ARBA00022723"/>
    </source>
</evidence>
<dbReference type="KEGG" id="lak:106158413"/>
<dbReference type="FunFam" id="1.10.1300.10:FF:000002">
    <property type="entry name" value="Phosphodiesterase"/>
    <property type="match status" value="1"/>
</dbReference>
<dbReference type="InterPro" id="IPR057304">
    <property type="entry name" value="PDE8-like_REC_N"/>
</dbReference>
<dbReference type="RefSeq" id="XP_013389818.1">
    <property type="nucleotide sequence ID" value="XM_013534364.1"/>
</dbReference>
<dbReference type="PROSITE" id="PS50112">
    <property type="entry name" value="PAS"/>
    <property type="match status" value="1"/>
</dbReference>
<dbReference type="SMART" id="SM00091">
    <property type="entry name" value="PAS"/>
    <property type="match status" value="1"/>
</dbReference>
<feature type="compositionally biased region" description="Polar residues" evidence="10">
    <location>
        <begin position="989"/>
        <end position="1001"/>
    </location>
</feature>
<dbReference type="GO" id="GO:0006198">
    <property type="term" value="P:cAMP catabolic process"/>
    <property type="evidence" value="ECO:0007669"/>
    <property type="project" value="UniProtKB-UniPathway"/>
</dbReference>
<comment type="pathway">
    <text evidence="1">Purine metabolism; 3',5'-cyclic AMP degradation; AMP from 3',5'-cyclic AMP: step 1/1.</text>
</comment>
<dbReference type="SUPFAM" id="SSF109604">
    <property type="entry name" value="HD-domain/PDEase-like"/>
    <property type="match status" value="1"/>
</dbReference>
<comment type="similarity">
    <text evidence="2">Belongs to the cyclic nucleotide phosphodiesterase family. PDE8 subfamily.</text>
</comment>
<dbReference type="Gene3D" id="3.40.50.2300">
    <property type="match status" value="1"/>
</dbReference>
<feature type="binding site" evidence="8">
    <location>
        <position position="864"/>
    </location>
    <ligand>
        <name>Zn(2+)</name>
        <dbReference type="ChEBI" id="CHEBI:29105"/>
        <label>1</label>
    </ligand>
</feature>
<evidence type="ECO:0000256" key="2">
    <source>
        <dbReference type="ARBA" id="ARBA00006437"/>
    </source>
</evidence>
<feature type="region of interest" description="Disordered" evidence="10">
    <location>
        <begin position="577"/>
        <end position="611"/>
    </location>
</feature>
<dbReference type="OrthoDB" id="189220at2759"/>
<dbReference type="PROSITE" id="PS51845">
    <property type="entry name" value="PDEASE_I_2"/>
    <property type="match status" value="1"/>
</dbReference>
<evidence type="ECO:0000259" key="12">
    <source>
        <dbReference type="PROSITE" id="PS51845"/>
    </source>
</evidence>
<feature type="binding site" evidence="8">
    <location>
        <position position="735"/>
    </location>
    <ligand>
        <name>Zn(2+)</name>
        <dbReference type="ChEBI" id="CHEBI:29105"/>
        <label>1</label>
    </ligand>
</feature>
<dbReference type="PROSITE" id="PS00126">
    <property type="entry name" value="PDEASE_I_1"/>
    <property type="match status" value="1"/>
</dbReference>
<evidence type="ECO:0000259" key="11">
    <source>
        <dbReference type="PROSITE" id="PS50112"/>
    </source>
</evidence>
<dbReference type="PRINTS" id="PR00387">
    <property type="entry name" value="PDIESTERASE1"/>
</dbReference>
<sequence length="1027" mass="119067">MQLLRSDPQYKKNEQQSQRLKRSQVDEKSKILKHKQLKRSDPQFRKREQESQRLKRSQVDEKNKIFKYNQLKRADPQFRKRIQESRRLKRSQVDEKNKIFKYNQLKRADPQFRKCEQESQRLKRSQVDEKNKIFKYNQLKRADPQYRKSEQESQRLKRSQVDEKSKIFKYNQLKRADPQYRKSEQESQRLKRSQILLVFGKDDGQSDSFWFAADKAGYKCNLARNSETALDIFLDKHPDVVVIDHRHSKHFDAETLCRSIRATKASKYTILIAVTKKTSSDREEAPILPLLQAGFNRRFIENHNVGTCLNELVSIEHGELRSQLKLRACDALFAALEHSSDAIEITSKDHIVQYVNPAYESMLGYTLDELLGKDIRKLPNCEKNNAEHQENVFAQLKKGKSWEGTCYAKKKTGESLCHHCHILPVEGGGGKIRHYVAIRNPAPENCQLDRYHRDCEHSDHHSSKPHDYRSQRKGSCDMRSISSSDVCHLADLFWPPGGHIHSRRRDSAARIHSMTIEAPINKVINIINAAQENSPLTVVQALDKVLEILRTTELYSPHLTSQQVREEDQMTSDLVGGLMSSQGSVRSAEQEQGTTKRRMSSTDKFSHHSHIPQQLPATMLSQVPADISRLLETEPQWEFNILELERLTNRRPLAYLAMKTFTRFNVCEFLNTSETTMWNWLQLIEAKYHSSNKYHNSTHAADVMQSTAYFLERQRIKSLFDHMDEVASLIAAVVHDVDHPGKTNAFLVNAGNDLALVYNDLAVLESHHVSLAFRLSAQNDDVNIFKNLERDDFRAMRQMIIDMVLATELTKHFEHLSKFVNCTKHFVEKEEEDFSLNGSQDAQTTLSLPENKAVIKRMIIKCSDVSNPARPFYLCKEWALRIAEEYFQQTDEEKSLGLPVVMPVFDRKTCSIPKSQISFIDFFINEMFEAWDDFADVPDLIGYLQENYRCWQTQQKEEQDKQQKQSSTEQEDGTESEQTTENGAREEQQMSNGDLESTGTKKVTIKDREPVAQQESLTVEDVSEELS</sequence>
<feature type="compositionally biased region" description="Basic and acidic residues" evidence="10">
    <location>
        <begin position="38"/>
        <end position="59"/>
    </location>
</feature>
<dbReference type="UniPathway" id="UPA00762">
    <property type="reaction ID" value="UER00747"/>
</dbReference>
<feature type="region of interest" description="Disordered" evidence="10">
    <location>
        <begin position="142"/>
        <end position="161"/>
    </location>
</feature>
<feature type="compositionally biased region" description="Polar residues" evidence="10">
    <location>
        <begin position="579"/>
        <end position="593"/>
    </location>
</feature>
<dbReference type="InterPro" id="IPR003607">
    <property type="entry name" value="HD/PDEase_dom"/>
</dbReference>
<evidence type="ECO:0000313" key="13">
    <source>
        <dbReference type="Proteomes" id="UP000085678"/>
    </source>
</evidence>
<evidence type="ECO:0000256" key="9">
    <source>
        <dbReference type="RuleBase" id="RU363067"/>
    </source>
</evidence>
<dbReference type="Proteomes" id="UP000085678">
    <property type="component" value="Unplaced"/>
</dbReference>
<dbReference type="EC" id="3.1.4.-" evidence="9"/>
<feature type="active site" description="Proton donor" evidence="6">
    <location>
        <position position="695"/>
    </location>
</feature>
<feature type="binding site" evidence="7">
    <location>
        <position position="916"/>
    </location>
    <ligand>
        <name>AMP</name>
        <dbReference type="ChEBI" id="CHEBI:456215"/>
    </ligand>
</feature>
<dbReference type="InterPro" id="IPR035965">
    <property type="entry name" value="PAS-like_dom_sf"/>
</dbReference>
<dbReference type="GO" id="GO:0004114">
    <property type="term" value="F:3',5'-cyclic-nucleotide phosphodiesterase activity"/>
    <property type="evidence" value="ECO:0007669"/>
    <property type="project" value="InterPro"/>
</dbReference>
<dbReference type="InterPro" id="IPR023174">
    <property type="entry name" value="PDEase_CS"/>
</dbReference>
<dbReference type="CDD" id="cd00130">
    <property type="entry name" value="PAS"/>
    <property type="match status" value="1"/>
</dbReference>
<feature type="binding site" evidence="8">
    <location>
        <position position="736"/>
    </location>
    <ligand>
        <name>Zn(2+)</name>
        <dbReference type="ChEBI" id="CHEBI:29105"/>
        <label>1</label>
    </ligand>
</feature>
<dbReference type="GO" id="GO:0046872">
    <property type="term" value="F:metal ion binding"/>
    <property type="evidence" value="ECO:0007669"/>
    <property type="project" value="UniProtKB-KW"/>
</dbReference>
<dbReference type="SUPFAM" id="SSF52172">
    <property type="entry name" value="CheY-like"/>
    <property type="match status" value="1"/>
</dbReference>
<organism evidence="13 14">
    <name type="scientific">Lingula anatina</name>
    <name type="common">Brachiopod</name>
    <name type="synonym">Lingula unguis</name>
    <dbReference type="NCBI Taxonomy" id="7574"/>
    <lineage>
        <taxon>Eukaryota</taxon>
        <taxon>Metazoa</taxon>
        <taxon>Spiralia</taxon>
        <taxon>Lophotrochozoa</taxon>
        <taxon>Brachiopoda</taxon>
        <taxon>Linguliformea</taxon>
        <taxon>Lingulata</taxon>
        <taxon>Lingulida</taxon>
        <taxon>Linguloidea</taxon>
        <taxon>Lingulidae</taxon>
        <taxon>Lingula</taxon>
    </lineage>
</organism>
<gene>
    <name evidence="14" type="primary">LOC106158413</name>
</gene>
<evidence type="ECO:0000256" key="1">
    <source>
        <dbReference type="ARBA" id="ARBA00004703"/>
    </source>
</evidence>
<feature type="region of interest" description="Disordered" evidence="10">
    <location>
        <begin position="455"/>
        <end position="475"/>
    </location>
</feature>
<dbReference type="STRING" id="7574.A0A1S3HUX3"/>
<dbReference type="Pfam" id="PF13426">
    <property type="entry name" value="PAS_9"/>
    <property type="match status" value="1"/>
</dbReference>
<dbReference type="InterPro" id="IPR036971">
    <property type="entry name" value="PDEase_catalytic_dom_sf"/>
</dbReference>
<feature type="domain" description="PDEase" evidence="12">
    <location>
        <begin position="619"/>
        <end position="958"/>
    </location>
</feature>
<evidence type="ECO:0000256" key="5">
    <source>
        <dbReference type="ARBA" id="ARBA00023149"/>
    </source>
</evidence>
<feature type="region of interest" description="Disordered" evidence="10">
    <location>
        <begin position="955"/>
        <end position="1027"/>
    </location>
</feature>
<dbReference type="GeneID" id="106158413"/>
<dbReference type="Pfam" id="PF23198">
    <property type="entry name" value="PDE8A_N"/>
    <property type="match status" value="1"/>
</dbReference>
<evidence type="ECO:0000256" key="4">
    <source>
        <dbReference type="ARBA" id="ARBA00022801"/>
    </source>
</evidence>
<name>A0A1S3HUX3_LINAN</name>
<evidence type="ECO:0000256" key="6">
    <source>
        <dbReference type="PIRSR" id="PIRSR623088-1"/>
    </source>
</evidence>
<feature type="binding site" evidence="7">
    <location>
        <position position="736"/>
    </location>
    <ligand>
        <name>AMP</name>
        <dbReference type="ChEBI" id="CHEBI:456215"/>
    </ligand>
</feature>
<protein>
    <recommendedName>
        <fullName evidence="9">Phosphodiesterase</fullName>
        <ecNumber evidence="9">3.1.4.-</ecNumber>
    </recommendedName>
</protein>
<dbReference type="NCBIfam" id="TIGR00229">
    <property type="entry name" value="sensory_box"/>
    <property type="match status" value="1"/>
</dbReference>
<comment type="cofactor">
    <cofactor evidence="9">
        <name>a divalent metal cation</name>
        <dbReference type="ChEBI" id="CHEBI:60240"/>
    </cofactor>
    <text evidence="9">Binds 2 divalent metal cations per subunit. Site 1 may preferentially bind zinc ions, while site 2 has a preference for magnesium and/or manganese ions.</text>
</comment>
<feature type="binding site" evidence="7">
    <location>
        <position position="864"/>
    </location>
    <ligand>
        <name>AMP</name>
        <dbReference type="ChEBI" id="CHEBI:456215"/>
    </ligand>
</feature>
<evidence type="ECO:0000256" key="8">
    <source>
        <dbReference type="PIRSR" id="PIRSR623088-3"/>
    </source>
</evidence>
<dbReference type="GO" id="GO:0007165">
    <property type="term" value="P:signal transduction"/>
    <property type="evidence" value="ECO:0007669"/>
    <property type="project" value="InterPro"/>
</dbReference>
<feature type="binding site" evidence="7">
    <location>
        <begin position="695"/>
        <end position="699"/>
    </location>
    <ligand>
        <name>AMP</name>
        <dbReference type="ChEBI" id="CHEBI:456215"/>
    </ligand>
</feature>
<dbReference type="CDD" id="cd00077">
    <property type="entry name" value="HDc"/>
    <property type="match status" value="1"/>
</dbReference>
<feature type="domain" description="PAS" evidence="11">
    <location>
        <begin position="328"/>
        <end position="373"/>
    </location>
</feature>
<reference evidence="14" key="1">
    <citation type="submission" date="2025-08" db="UniProtKB">
        <authorList>
            <consortium name="RefSeq"/>
        </authorList>
    </citation>
    <scope>IDENTIFICATION</scope>
    <source>
        <tissue evidence="14">Gonads</tissue>
    </source>
</reference>
<dbReference type="PANTHER" id="PTHR11347">
    <property type="entry name" value="CYCLIC NUCLEOTIDE PHOSPHODIESTERASE"/>
    <property type="match status" value="1"/>
</dbReference>
<dbReference type="AlphaFoldDB" id="A0A1S3HUX3"/>
<keyword evidence="4 9" id="KW-0378">Hydrolase</keyword>
<evidence type="ECO:0000313" key="14">
    <source>
        <dbReference type="RefSeq" id="XP_013389818.1"/>
    </source>
</evidence>
<dbReference type="InterPro" id="IPR002073">
    <property type="entry name" value="PDEase_catalytic_dom"/>
</dbReference>
<dbReference type="InParanoid" id="A0A1S3HUX3"/>